<dbReference type="Proteomes" id="UP001551482">
    <property type="component" value="Unassembled WGS sequence"/>
</dbReference>
<feature type="domain" description="DUF6817" evidence="1">
    <location>
        <begin position="9"/>
        <end position="93"/>
    </location>
</feature>
<accession>A0ABV3DNE7</accession>
<dbReference type="InterPro" id="IPR049202">
    <property type="entry name" value="DUF6817"/>
</dbReference>
<sequence>MVTTDAVAVLRELGAEGIGHPGGTLFDHLVRVHDMLTEWGADREVRLAGLCHAFYGTDGFPVALYGLDRRPELAALVGDEAEELVYFYASCDRKATYAELADDHGTFTDRFTGARYVPGPRLRRAFAEITAANELDIAAISPVFDEIERKQLHTLFERWSALLSPAANAEVERVLN</sequence>
<evidence type="ECO:0000313" key="2">
    <source>
        <dbReference type="EMBL" id="MEU8137275.1"/>
    </source>
</evidence>
<gene>
    <name evidence="2" type="ORF">AB0C36_27645</name>
</gene>
<protein>
    <submittedName>
        <fullName evidence="2">DUF6817 domain-containing protein</fullName>
    </submittedName>
</protein>
<evidence type="ECO:0000313" key="3">
    <source>
        <dbReference type="Proteomes" id="UP001551482"/>
    </source>
</evidence>
<dbReference type="EMBL" id="JBEZFP010000083">
    <property type="protein sequence ID" value="MEU8137275.1"/>
    <property type="molecule type" value="Genomic_DNA"/>
</dbReference>
<comment type="caution">
    <text evidence="2">The sequence shown here is derived from an EMBL/GenBank/DDBJ whole genome shotgun (WGS) entry which is preliminary data.</text>
</comment>
<dbReference type="RefSeq" id="WP_358358932.1">
    <property type="nucleotide sequence ID" value="NZ_JBEZFP010000083.1"/>
</dbReference>
<keyword evidence="3" id="KW-1185">Reference proteome</keyword>
<organism evidence="2 3">
    <name type="scientific">Streptodolium elevatio</name>
    <dbReference type="NCBI Taxonomy" id="3157996"/>
    <lineage>
        <taxon>Bacteria</taxon>
        <taxon>Bacillati</taxon>
        <taxon>Actinomycetota</taxon>
        <taxon>Actinomycetes</taxon>
        <taxon>Kitasatosporales</taxon>
        <taxon>Streptomycetaceae</taxon>
        <taxon>Streptodolium</taxon>
    </lineage>
</organism>
<proteinExistence type="predicted"/>
<reference evidence="2 3" key="1">
    <citation type="submission" date="2024-06" db="EMBL/GenBank/DDBJ databases">
        <title>The Natural Products Discovery Center: Release of the First 8490 Sequenced Strains for Exploring Actinobacteria Biosynthetic Diversity.</title>
        <authorList>
            <person name="Kalkreuter E."/>
            <person name="Kautsar S.A."/>
            <person name="Yang D."/>
            <person name="Bader C.D."/>
            <person name="Teijaro C.N."/>
            <person name="Fluegel L."/>
            <person name="Davis C.M."/>
            <person name="Simpson J.R."/>
            <person name="Lauterbach L."/>
            <person name="Steele A.D."/>
            <person name="Gui C."/>
            <person name="Meng S."/>
            <person name="Li G."/>
            <person name="Viehrig K."/>
            <person name="Ye F."/>
            <person name="Su P."/>
            <person name="Kiefer A.F."/>
            <person name="Nichols A."/>
            <person name="Cepeda A.J."/>
            <person name="Yan W."/>
            <person name="Fan B."/>
            <person name="Jiang Y."/>
            <person name="Adhikari A."/>
            <person name="Zheng C.-J."/>
            <person name="Schuster L."/>
            <person name="Cowan T.M."/>
            <person name="Smanski M.J."/>
            <person name="Chevrette M.G."/>
            <person name="De Carvalho L.P.S."/>
            <person name="Shen B."/>
        </authorList>
    </citation>
    <scope>NUCLEOTIDE SEQUENCE [LARGE SCALE GENOMIC DNA]</scope>
    <source>
        <strain evidence="2 3">NPDC048946</strain>
    </source>
</reference>
<dbReference type="Pfam" id="PF20680">
    <property type="entry name" value="DUF6817"/>
    <property type="match status" value="1"/>
</dbReference>
<evidence type="ECO:0000259" key="1">
    <source>
        <dbReference type="Pfam" id="PF20680"/>
    </source>
</evidence>
<name>A0ABV3DNE7_9ACTN</name>